<evidence type="ECO:0000259" key="3">
    <source>
        <dbReference type="PROSITE" id="PS50104"/>
    </source>
</evidence>
<dbReference type="InterPro" id="IPR000157">
    <property type="entry name" value="TIR_dom"/>
</dbReference>
<dbReference type="PANTHER" id="PTHR11017:SF560">
    <property type="entry name" value="RESISTANCE PROTEIN (TIR-NBS-LRR CLASS), PUTATIVE-RELATED"/>
    <property type="match status" value="1"/>
</dbReference>
<dbReference type="Pfam" id="PF01582">
    <property type="entry name" value="TIR"/>
    <property type="match status" value="1"/>
</dbReference>
<dbReference type="Proteomes" id="UP001367508">
    <property type="component" value="Unassembled WGS sequence"/>
</dbReference>
<dbReference type="GO" id="GO:0006952">
    <property type="term" value="P:defense response"/>
    <property type="evidence" value="ECO:0007669"/>
    <property type="project" value="UniProtKB-KW"/>
</dbReference>
<dbReference type="FunFam" id="3.40.50.10140:FF:000007">
    <property type="entry name" value="Disease resistance protein (TIR-NBS-LRR class)"/>
    <property type="match status" value="1"/>
</dbReference>
<reference evidence="4 5" key="1">
    <citation type="submission" date="2024-01" db="EMBL/GenBank/DDBJ databases">
        <title>The genomes of 5 underutilized Papilionoideae crops provide insights into root nodulation and disease resistanc.</title>
        <authorList>
            <person name="Jiang F."/>
        </authorList>
    </citation>
    <scope>NUCLEOTIDE SEQUENCE [LARGE SCALE GENOMIC DNA]</scope>
    <source>
        <strain evidence="4">LVBAO_FW01</strain>
        <tissue evidence="4">Leaves</tissue>
    </source>
</reference>
<name>A0AAN9M9X1_CANGL</name>
<dbReference type="SUPFAM" id="SSF46785">
    <property type="entry name" value="Winged helix' DNA-binding domain"/>
    <property type="match status" value="1"/>
</dbReference>
<keyword evidence="2" id="KW-0520">NAD</keyword>
<dbReference type="PANTHER" id="PTHR11017">
    <property type="entry name" value="LEUCINE-RICH REPEAT-CONTAINING PROTEIN"/>
    <property type="match status" value="1"/>
</dbReference>
<dbReference type="Gene3D" id="3.40.50.10140">
    <property type="entry name" value="Toll/interleukin-1 receptor homology (TIR) domain"/>
    <property type="match status" value="1"/>
</dbReference>
<evidence type="ECO:0000256" key="1">
    <source>
        <dbReference type="ARBA" id="ARBA00022821"/>
    </source>
</evidence>
<comment type="caution">
    <text evidence="4">The sequence shown here is derived from an EMBL/GenBank/DDBJ whole genome shotgun (WGS) entry which is preliminary data.</text>
</comment>
<dbReference type="InterPro" id="IPR032675">
    <property type="entry name" value="LRR_dom_sf"/>
</dbReference>
<organism evidence="4 5">
    <name type="scientific">Canavalia gladiata</name>
    <name type="common">Sword bean</name>
    <name type="synonym">Dolichos gladiatus</name>
    <dbReference type="NCBI Taxonomy" id="3824"/>
    <lineage>
        <taxon>Eukaryota</taxon>
        <taxon>Viridiplantae</taxon>
        <taxon>Streptophyta</taxon>
        <taxon>Embryophyta</taxon>
        <taxon>Tracheophyta</taxon>
        <taxon>Spermatophyta</taxon>
        <taxon>Magnoliopsida</taxon>
        <taxon>eudicotyledons</taxon>
        <taxon>Gunneridae</taxon>
        <taxon>Pentapetalae</taxon>
        <taxon>rosids</taxon>
        <taxon>fabids</taxon>
        <taxon>Fabales</taxon>
        <taxon>Fabaceae</taxon>
        <taxon>Papilionoideae</taxon>
        <taxon>50 kb inversion clade</taxon>
        <taxon>NPAAA clade</taxon>
        <taxon>indigoferoid/millettioid clade</taxon>
        <taxon>Phaseoleae</taxon>
        <taxon>Canavalia</taxon>
    </lineage>
</organism>
<protein>
    <recommendedName>
        <fullName evidence="3">TIR domain-containing protein</fullName>
    </recommendedName>
</protein>
<evidence type="ECO:0000256" key="2">
    <source>
        <dbReference type="ARBA" id="ARBA00023027"/>
    </source>
</evidence>
<evidence type="ECO:0000313" key="5">
    <source>
        <dbReference type="Proteomes" id="UP001367508"/>
    </source>
</evidence>
<dbReference type="EMBL" id="JAYMYQ010000002">
    <property type="protein sequence ID" value="KAK7350579.1"/>
    <property type="molecule type" value="Genomic_DNA"/>
</dbReference>
<dbReference type="Gene3D" id="3.80.10.10">
    <property type="entry name" value="Ribonuclease Inhibitor"/>
    <property type="match status" value="1"/>
</dbReference>
<dbReference type="InterPro" id="IPR035897">
    <property type="entry name" value="Toll_tir_struct_dom_sf"/>
</dbReference>
<evidence type="ECO:0000313" key="4">
    <source>
        <dbReference type="EMBL" id="KAK7350579.1"/>
    </source>
</evidence>
<accession>A0AAN9M9X1</accession>
<keyword evidence="1" id="KW-0611">Plant defense</keyword>
<dbReference type="PROSITE" id="PS50104">
    <property type="entry name" value="TIR"/>
    <property type="match status" value="1"/>
</dbReference>
<dbReference type="GO" id="GO:0007165">
    <property type="term" value="P:signal transduction"/>
    <property type="evidence" value="ECO:0007669"/>
    <property type="project" value="InterPro"/>
</dbReference>
<gene>
    <name evidence="4" type="ORF">VNO77_09355</name>
</gene>
<dbReference type="SUPFAM" id="SSF52200">
    <property type="entry name" value="Toll/Interleukin receptor TIR domain"/>
    <property type="match status" value="1"/>
</dbReference>
<sequence length="783" mass="88314">MSSSSSSPDPQWVYDVFINFRGDDTRSTFISHLYVALSNAGINAFIDQGLHKGIGLASELPRAIEGSQIALVVFSENYTESGWCLRELEQIMECHRTYGQLVVPIFYDVDPSVVRNQTGAFGSALETVAEKRYCDGKVESSLPRWKRALTEAANLIGWDIRNCWNEAEQVQEVAYVTEILNGCGLHADIGIAVLIERSLLKVEKRNKLGMHNLLRDMGREIVHGSSEKEPGKRSRLWFLEDVLDVLIKNTGTKSIEGLALKLNGTNSDSFKANAFKEMKILRLLQLHHVQLSGDYAFLSKLLRWVYWLGFPLEYIPDNFNLERVVVIDIRCSNLRRFWKKPQLLKELKILNLSHSKNLMETPDFSKLPNLEKLILKDCPNLRKVHQSIGGLSNLLLINLKDCTNLGNIPRITYKLKSVKTLILSGCLKIDKLEEDIVQMESLTTLIADNTAVKQVPFSLVRSKSIGYISLCGYEGLSRNVFPSIIWSWLSPTTNPLSHIHPFWGISSSLASIHMQNSLGDLAPMLSSFSKLRCVLVQCDTNFQLSKELRTILDNVDGVNSIGLEIASYTSQISNHFLRSYLIRIGCHQEVFNTLSNSILEGLTTNESCDVSLPGDNYPCWLTYSSEGHSVPFVVPPDRLCHMNGMTLCVVYSSPPQNTAAEYLIGVLIINHTKCTIQIYKRDTAISFNEEDWQGIISHLESGDKVEFFVIFRHGLAVKKTVVYLLYNGFDALVDVEPKENFILSFIKRIVKKIVKYKCWQLIYVGALQTGSYMLLGSHLLLCP</sequence>
<feature type="domain" description="TIR" evidence="3">
    <location>
        <begin position="12"/>
        <end position="180"/>
    </location>
</feature>
<dbReference type="InterPro" id="IPR036390">
    <property type="entry name" value="WH_DNA-bd_sf"/>
</dbReference>
<keyword evidence="5" id="KW-1185">Reference proteome</keyword>
<dbReference type="SMART" id="SM00255">
    <property type="entry name" value="TIR"/>
    <property type="match status" value="1"/>
</dbReference>
<dbReference type="AlphaFoldDB" id="A0AAN9M9X1"/>
<dbReference type="InterPro" id="IPR044974">
    <property type="entry name" value="Disease_R_plants"/>
</dbReference>
<proteinExistence type="predicted"/>
<dbReference type="SUPFAM" id="SSF52058">
    <property type="entry name" value="L domain-like"/>
    <property type="match status" value="1"/>
</dbReference>